<dbReference type="InterPro" id="IPR051205">
    <property type="entry name" value="UbiH/COQ6_monooxygenase"/>
</dbReference>
<dbReference type="InterPro" id="IPR036188">
    <property type="entry name" value="FAD/NAD-bd_sf"/>
</dbReference>
<dbReference type="OrthoDB" id="9769565at2"/>
<comment type="pathway">
    <text evidence="2">Cofactor biosynthesis; ubiquinone biosynthesis.</text>
</comment>
<keyword evidence="5" id="KW-0274">FAD</keyword>
<evidence type="ECO:0000259" key="8">
    <source>
        <dbReference type="Pfam" id="PF01494"/>
    </source>
</evidence>
<dbReference type="RefSeq" id="WP_157989376.1">
    <property type="nucleotide sequence ID" value="NZ_LR217730.1"/>
</dbReference>
<dbReference type="NCBIfam" id="NF004356">
    <property type="entry name" value="PRK05732.1"/>
    <property type="match status" value="1"/>
</dbReference>
<keyword evidence="7" id="KW-0503">Monooxygenase</keyword>
<dbReference type="InterPro" id="IPR002938">
    <property type="entry name" value="FAD-bd"/>
</dbReference>
<evidence type="ECO:0000313" key="9">
    <source>
        <dbReference type="EMBL" id="VFP86525.1"/>
    </source>
</evidence>
<comment type="similarity">
    <text evidence="3">Belongs to the UbiH/COQ6 family.</text>
</comment>
<gene>
    <name evidence="9" type="primary">ubiH</name>
    <name evidence="9" type="ORF">ERCIPSPA2889_633</name>
</gene>
<dbReference type="Proteomes" id="UP000294343">
    <property type="component" value="Chromosome"/>
</dbReference>
<dbReference type="InterPro" id="IPR018168">
    <property type="entry name" value="Ubi_Hdrlase_CS"/>
</dbReference>
<sequence>MSIIIAGGGIIGITLALAISHETQGKQLVDLIETSDLDMRFSSDDPGHSIALSAETCKKLSALNIWSYLEPIATKITNIHISDRGLPSSIVLNATDYNVSSLGYVIELKSALKRLLIRLKAAPGISLYCPNKISYVERTKDFVHVILDDNRKLYGTLLVAADGASSDIAKICGIKKYYIQYPQIAIVATISTQLAHNGWAFERFTTDGPLAMLPIRNGRSALVWCQSISNAQAMYHTSDQEFLIQLQKIFGWRLGYLVNTGERKIYPLKLQIAGQNVSHRLILIGDAAQTLHPVAGQGFNLGIRDIMSLIDTLKIAWKNERDEGDSRSLQYYQKLRKLDVQKTIAITDGLINIFSNRTTVLVIGRMVGMAIIDHIPQLRNIIAQWTLGRLKN</sequence>
<feature type="domain" description="FAD-binding" evidence="8">
    <location>
        <begin position="3"/>
        <end position="343"/>
    </location>
</feature>
<evidence type="ECO:0000313" key="10">
    <source>
        <dbReference type="Proteomes" id="UP000294343"/>
    </source>
</evidence>
<dbReference type="PROSITE" id="PS01304">
    <property type="entry name" value="UBIH"/>
    <property type="match status" value="1"/>
</dbReference>
<evidence type="ECO:0000256" key="1">
    <source>
        <dbReference type="ARBA" id="ARBA00001974"/>
    </source>
</evidence>
<evidence type="ECO:0000256" key="5">
    <source>
        <dbReference type="ARBA" id="ARBA00022827"/>
    </source>
</evidence>
<dbReference type="EC" id="1.14.13.-" evidence="9"/>
<evidence type="ECO:0000256" key="6">
    <source>
        <dbReference type="ARBA" id="ARBA00023002"/>
    </source>
</evidence>
<dbReference type="GO" id="GO:0071949">
    <property type="term" value="F:FAD binding"/>
    <property type="evidence" value="ECO:0007669"/>
    <property type="project" value="InterPro"/>
</dbReference>
<protein>
    <submittedName>
        <fullName evidence="9">2-octaprenyl-6-methoxyphenol hydroxylase</fullName>
        <ecNumber evidence="9">1.14.13.-</ecNumber>
    </submittedName>
</protein>
<dbReference type="GO" id="GO:0008681">
    <property type="term" value="F:2-octaprenyl-6-methoxyphenol hydroxylase activity"/>
    <property type="evidence" value="ECO:0007669"/>
    <property type="project" value="InterPro"/>
</dbReference>
<dbReference type="EMBL" id="LR217730">
    <property type="protein sequence ID" value="VFP86525.1"/>
    <property type="molecule type" value="Genomic_DNA"/>
</dbReference>
<dbReference type="Gene3D" id="3.50.50.60">
    <property type="entry name" value="FAD/NAD(P)-binding domain"/>
    <property type="match status" value="2"/>
</dbReference>
<dbReference type="PRINTS" id="PR00420">
    <property type="entry name" value="RNGMNOXGNASE"/>
</dbReference>
<dbReference type="GO" id="GO:0006744">
    <property type="term" value="P:ubiquinone biosynthetic process"/>
    <property type="evidence" value="ECO:0007669"/>
    <property type="project" value="UniProtKB-UniPathway"/>
</dbReference>
<dbReference type="UniPathway" id="UPA00232"/>
<evidence type="ECO:0000256" key="3">
    <source>
        <dbReference type="ARBA" id="ARBA00005349"/>
    </source>
</evidence>
<accession>A0A451DIP4</accession>
<dbReference type="AlphaFoldDB" id="A0A451DIP4"/>
<keyword evidence="6 9" id="KW-0560">Oxidoreductase</keyword>
<evidence type="ECO:0000256" key="7">
    <source>
        <dbReference type="ARBA" id="ARBA00023033"/>
    </source>
</evidence>
<proteinExistence type="inferred from homology"/>
<dbReference type="InterPro" id="IPR010971">
    <property type="entry name" value="UbiH/COQ6"/>
</dbReference>
<dbReference type="InterPro" id="IPR011295">
    <property type="entry name" value="UbiH"/>
</dbReference>
<dbReference type="Pfam" id="PF01494">
    <property type="entry name" value="FAD_binding_3"/>
    <property type="match status" value="1"/>
</dbReference>
<reference evidence="9 10" key="1">
    <citation type="submission" date="2019-02" db="EMBL/GenBank/DDBJ databases">
        <authorList>
            <person name="Manzano-Marin A."/>
            <person name="Manzano-Marin A."/>
        </authorList>
    </citation>
    <scope>NUCLEOTIDE SEQUENCE [LARGE SCALE GENOMIC DNA]</scope>
    <source>
        <strain evidence="9 10">ErCipseudotsugae</strain>
    </source>
</reference>
<dbReference type="PANTHER" id="PTHR43876">
    <property type="entry name" value="UBIQUINONE BIOSYNTHESIS MONOOXYGENASE COQ6, MITOCHONDRIAL"/>
    <property type="match status" value="1"/>
</dbReference>
<dbReference type="NCBIfam" id="TIGR01988">
    <property type="entry name" value="Ubi-OHases"/>
    <property type="match status" value="1"/>
</dbReference>
<organism evidence="9 10">
    <name type="scientific">Candidatus Erwinia haradaeae</name>
    <dbReference type="NCBI Taxonomy" id="1922217"/>
    <lineage>
        <taxon>Bacteria</taxon>
        <taxon>Pseudomonadati</taxon>
        <taxon>Pseudomonadota</taxon>
        <taxon>Gammaproteobacteria</taxon>
        <taxon>Enterobacterales</taxon>
        <taxon>Erwiniaceae</taxon>
        <taxon>Erwinia</taxon>
    </lineage>
</organism>
<comment type="cofactor">
    <cofactor evidence="1">
        <name>FAD</name>
        <dbReference type="ChEBI" id="CHEBI:57692"/>
    </cofactor>
</comment>
<evidence type="ECO:0000256" key="4">
    <source>
        <dbReference type="ARBA" id="ARBA00022630"/>
    </source>
</evidence>
<keyword evidence="4" id="KW-0285">Flavoprotein</keyword>
<dbReference type="NCBIfam" id="TIGR01984">
    <property type="entry name" value="UbiH"/>
    <property type="match status" value="1"/>
</dbReference>
<dbReference type="PANTHER" id="PTHR43876:SF8">
    <property type="entry name" value="2-OCTAPRENYL-6-METHOXYPHENOL HYDROXYLASE"/>
    <property type="match status" value="1"/>
</dbReference>
<evidence type="ECO:0000256" key="2">
    <source>
        <dbReference type="ARBA" id="ARBA00004749"/>
    </source>
</evidence>
<dbReference type="SUPFAM" id="SSF51905">
    <property type="entry name" value="FAD/NAD(P)-binding domain"/>
    <property type="match status" value="1"/>
</dbReference>
<name>A0A451DIP4_9GAMM</name>